<sequence length="594" mass="68948">MLYPRESESRQLRTLSGLWRFKADYLHEGRKQNWQMSPLEGTINMPVPASYNDITQDEKLRDHIGDVWYEKTFFVPLSWREERVMLRVGSASHHATVWVNGVKVTEHSGGFLPFEGELSSIINYGEENRISIVVNNVLDWNSLPPGEVKHIEDEQHPKGYKIQEYHYDFFNYAGIHRPVILYTTPKTYIEDITVTTDIKDKIAVVHYEFKTTGEKSVTNYSVELLDKEGNIVASEKGNKDRLMVENPKLWQPGEGYLYTFRVSSFETNGDLVDRYRLPIGIRTVEIKGEQFLINGKPFYFKGFGKHEDSDFNGRGLNDVINVKDFNLLEWSNANSFRTSHYPYSEEIMDLADELGIVVIDEVPAVGMNIWGQNIQLFNEDKLGTDALNNHIKTIKDLIKRDKNHPSVVMWSVGNEAATFEDGSVPYFKKLAEFTRELDNTRPVTLVQSSKPKDDKVAQLFDIICLNRYYSWYEDPGHLELIDFQLEKELKDWYAKYKQPIIITEYGADAIAGFHQDPPVMFTEEYQCEMIKEYHKVMDRLPFVIGEHVWNFADFATKQGVTRIVGNKKGVFTRQRQPKAAAHMLRKRWLAHPKE</sequence>
<evidence type="ECO:0000256" key="1">
    <source>
        <dbReference type="ARBA" id="ARBA00007401"/>
    </source>
</evidence>
<dbReference type="FunFam" id="2.60.40.10:FF:001198">
    <property type="entry name" value="Beta-glucuronidase UidA"/>
    <property type="match status" value="1"/>
</dbReference>
<dbReference type="Pfam" id="PF02837">
    <property type="entry name" value="Glyco_hydro_2_N"/>
    <property type="match status" value="1"/>
</dbReference>
<dbReference type="HOGENOM" id="CLU_006501_6_1_9"/>
<name>E6TZA4_EVAC2</name>
<dbReference type="AlphaFoldDB" id="E6TZA4"/>
<dbReference type="SUPFAM" id="SSF51445">
    <property type="entry name" value="(Trans)glycosidases"/>
    <property type="match status" value="1"/>
</dbReference>
<organism evidence="10 11">
    <name type="scientific">Evansella cellulosilytica (strain ATCC 21833 / DSM 2522 / FERM P-1141 / JCM 9156 / N-4)</name>
    <name type="common">Bacillus cellulosilyticus</name>
    <dbReference type="NCBI Taxonomy" id="649639"/>
    <lineage>
        <taxon>Bacteria</taxon>
        <taxon>Bacillati</taxon>
        <taxon>Bacillota</taxon>
        <taxon>Bacilli</taxon>
        <taxon>Bacillales</taxon>
        <taxon>Bacillaceae</taxon>
        <taxon>Evansella</taxon>
    </lineage>
</organism>
<keyword evidence="11" id="KW-1185">Reference proteome</keyword>
<gene>
    <name evidence="10" type="ordered locus">Bcell_0684</name>
</gene>
<dbReference type="GO" id="GO:0005615">
    <property type="term" value="C:extracellular space"/>
    <property type="evidence" value="ECO:0007669"/>
    <property type="project" value="TreeGrafter"/>
</dbReference>
<dbReference type="PROSITE" id="PS00608">
    <property type="entry name" value="GLYCOSYL_HYDROL_F2_2"/>
    <property type="match status" value="1"/>
</dbReference>
<dbReference type="Proteomes" id="UP000001401">
    <property type="component" value="Chromosome"/>
</dbReference>
<dbReference type="Gene3D" id="2.60.120.260">
    <property type="entry name" value="Galactose-binding domain-like"/>
    <property type="match status" value="1"/>
</dbReference>
<dbReference type="RefSeq" id="WP_013487307.1">
    <property type="nucleotide sequence ID" value="NC_014829.1"/>
</dbReference>
<dbReference type="InterPro" id="IPR006101">
    <property type="entry name" value="Glyco_hydro_2"/>
</dbReference>
<evidence type="ECO:0000256" key="3">
    <source>
        <dbReference type="ARBA" id="ARBA00016205"/>
    </source>
</evidence>
<evidence type="ECO:0000313" key="11">
    <source>
        <dbReference type="Proteomes" id="UP000001401"/>
    </source>
</evidence>
<proteinExistence type="inferred from homology"/>
<feature type="domain" description="Glycosyl hydrolases family 2 sugar binding" evidence="9">
    <location>
        <begin position="12"/>
        <end position="185"/>
    </location>
</feature>
<dbReference type="FunFam" id="3.20.20.80:FF:000080">
    <property type="entry name" value="Beta-glucuronidase UidA"/>
    <property type="match status" value="1"/>
</dbReference>
<dbReference type="InterPro" id="IPR006104">
    <property type="entry name" value="Glyco_hydro_2_N"/>
</dbReference>
<dbReference type="STRING" id="649639.Bcell_0684"/>
<keyword evidence="5 6" id="KW-0326">Glycosidase</keyword>
<feature type="domain" description="Glycoside hydrolase family 2 immunoglobulin-like beta-sandwich" evidence="7">
    <location>
        <begin position="187"/>
        <end position="282"/>
    </location>
</feature>
<evidence type="ECO:0000313" key="10">
    <source>
        <dbReference type="EMBL" id="ADU28966.1"/>
    </source>
</evidence>
<evidence type="ECO:0000256" key="5">
    <source>
        <dbReference type="ARBA" id="ARBA00023295"/>
    </source>
</evidence>
<dbReference type="GO" id="GO:0005975">
    <property type="term" value="P:carbohydrate metabolic process"/>
    <property type="evidence" value="ECO:0007669"/>
    <property type="project" value="InterPro"/>
</dbReference>
<dbReference type="FunFam" id="2.60.120.260:FF:000027">
    <property type="entry name" value="Beta-glucuronidase"/>
    <property type="match status" value="1"/>
</dbReference>
<dbReference type="EMBL" id="CP002394">
    <property type="protein sequence ID" value="ADU28966.1"/>
    <property type="molecule type" value="Genomic_DNA"/>
</dbReference>
<dbReference type="PANTHER" id="PTHR10066">
    <property type="entry name" value="BETA-GLUCURONIDASE"/>
    <property type="match status" value="1"/>
</dbReference>
<dbReference type="Gene3D" id="3.20.20.80">
    <property type="entry name" value="Glycosidases"/>
    <property type="match status" value="1"/>
</dbReference>
<dbReference type="NCBIfam" id="NF007538">
    <property type="entry name" value="PRK10150.1"/>
    <property type="match status" value="1"/>
</dbReference>
<accession>E6TZA4</accession>
<evidence type="ECO:0000256" key="6">
    <source>
        <dbReference type="RuleBase" id="RU361154"/>
    </source>
</evidence>
<dbReference type="eggNOG" id="COG3250">
    <property type="taxonomic scope" value="Bacteria"/>
</dbReference>
<dbReference type="EC" id="3.2.1.31" evidence="2"/>
<dbReference type="SUPFAM" id="SSF49303">
    <property type="entry name" value="beta-Galactosidase/glucuronidase domain"/>
    <property type="match status" value="1"/>
</dbReference>
<reference evidence="10 11" key="1">
    <citation type="submission" date="2010-12" db="EMBL/GenBank/DDBJ databases">
        <title>Complete sequence of Bacillus cellulosilyticus DSM 2522.</title>
        <authorList>
            <consortium name="US DOE Joint Genome Institute"/>
            <person name="Lucas S."/>
            <person name="Copeland A."/>
            <person name="Lapidus A."/>
            <person name="Cheng J.-F."/>
            <person name="Bruce D."/>
            <person name="Goodwin L."/>
            <person name="Pitluck S."/>
            <person name="Chertkov O."/>
            <person name="Detter J.C."/>
            <person name="Han C."/>
            <person name="Tapia R."/>
            <person name="Land M."/>
            <person name="Hauser L."/>
            <person name="Jeffries C."/>
            <person name="Kyrpides N."/>
            <person name="Ivanova N."/>
            <person name="Mikhailova N."/>
            <person name="Brumm P."/>
            <person name="Mead D."/>
            <person name="Woyke T."/>
        </authorList>
    </citation>
    <scope>NUCLEOTIDE SEQUENCE [LARGE SCALE GENOMIC DNA]</scope>
    <source>
        <strain evidence="11">ATCC 21833 / DSM 2522 / FERM P-1141 / JCM 9156 / N-4</strain>
    </source>
</reference>
<dbReference type="GO" id="GO:0004566">
    <property type="term" value="F:beta-glucuronidase activity"/>
    <property type="evidence" value="ECO:0007669"/>
    <property type="project" value="UniProtKB-EC"/>
</dbReference>
<dbReference type="InterPro" id="IPR008979">
    <property type="entry name" value="Galactose-bd-like_sf"/>
</dbReference>
<dbReference type="GO" id="GO:0019391">
    <property type="term" value="P:glucuronoside catabolic process"/>
    <property type="evidence" value="ECO:0007669"/>
    <property type="project" value="TreeGrafter"/>
</dbReference>
<dbReference type="Pfam" id="PF02836">
    <property type="entry name" value="Glyco_hydro_2_C"/>
    <property type="match status" value="1"/>
</dbReference>
<dbReference type="InterPro" id="IPR036156">
    <property type="entry name" value="Beta-gal/glucu_dom_sf"/>
</dbReference>
<comment type="similarity">
    <text evidence="1 6">Belongs to the glycosyl hydrolase 2 family.</text>
</comment>
<dbReference type="SUPFAM" id="SSF49785">
    <property type="entry name" value="Galactose-binding domain-like"/>
    <property type="match status" value="1"/>
</dbReference>
<dbReference type="OrthoDB" id="9762066at2"/>
<dbReference type="InterPro" id="IPR017853">
    <property type="entry name" value="GH"/>
</dbReference>
<dbReference type="Gene3D" id="2.60.40.10">
    <property type="entry name" value="Immunoglobulins"/>
    <property type="match status" value="1"/>
</dbReference>
<dbReference type="PRINTS" id="PR00132">
    <property type="entry name" value="GLHYDRLASE2"/>
</dbReference>
<dbReference type="PANTHER" id="PTHR10066:SF67">
    <property type="entry name" value="BETA-GLUCURONIDASE"/>
    <property type="match status" value="1"/>
</dbReference>
<evidence type="ECO:0000259" key="8">
    <source>
        <dbReference type="Pfam" id="PF02836"/>
    </source>
</evidence>
<evidence type="ECO:0000256" key="4">
    <source>
        <dbReference type="ARBA" id="ARBA00022801"/>
    </source>
</evidence>
<dbReference type="InterPro" id="IPR023232">
    <property type="entry name" value="Glyco_hydro_2_AS"/>
</dbReference>
<evidence type="ECO:0000256" key="2">
    <source>
        <dbReference type="ARBA" id="ARBA00012761"/>
    </source>
</evidence>
<dbReference type="PROSITE" id="PS00719">
    <property type="entry name" value="GLYCOSYL_HYDROL_F2_1"/>
    <property type="match status" value="1"/>
</dbReference>
<evidence type="ECO:0000259" key="7">
    <source>
        <dbReference type="Pfam" id="PF00703"/>
    </source>
</evidence>
<protein>
    <recommendedName>
        <fullName evidence="3">Beta-glucuronidase</fullName>
        <ecNumber evidence="2">3.2.1.31</ecNumber>
    </recommendedName>
</protein>
<dbReference type="InterPro" id="IPR013783">
    <property type="entry name" value="Ig-like_fold"/>
</dbReference>
<dbReference type="KEGG" id="bco:Bcell_0684"/>
<evidence type="ECO:0000259" key="9">
    <source>
        <dbReference type="Pfam" id="PF02837"/>
    </source>
</evidence>
<dbReference type="InterPro" id="IPR006102">
    <property type="entry name" value="Ig-like_GH2"/>
</dbReference>
<feature type="domain" description="Glycoside hydrolase family 2 catalytic" evidence="8">
    <location>
        <begin position="284"/>
        <end position="588"/>
    </location>
</feature>
<dbReference type="Pfam" id="PF00703">
    <property type="entry name" value="Glyco_hydro_2"/>
    <property type="match status" value="1"/>
</dbReference>
<dbReference type="InterPro" id="IPR006103">
    <property type="entry name" value="Glyco_hydro_2_cat"/>
</dbReference>
<dbReference type="InterPro" id="IPR023230">
    <property type="entry name" value="Glyco_hydro_2_CS"/>
</dbReference>
<keyword evidence="4 6" id="KW-0378">Hydrolase</keyword>
<dbReference type="GO" id="GO:0030246">
    <property type="term" value="F:carbohydrate binding"/>
    <property type="evidence" value="ECO:0007669"/>
    <property type="project" value="TreeGrafter"/>
</dbReference>